<dbReference type="GO" id="GO:0003989">
    <property type="term" value="F:acetyl-CoA carboxylase activity"/>
    <property type="evidence" value="ECO:0007669"/>
    <property type="project" value="InterPro"/>
</dbReference>
<dbReference type="PRINTS" id="PR01070">
    <property type="entry name" value="ACCCTRFRASEB"/>
</dbReference>
<evidence type="ECO:0000256" key="3">
    <source>
        <dbReference type="ARBA" id="ARBA00022679"/>
    </source>
</evidence>
<comment type="similarity">
    <text evidence="13">Belongs to the AccD/PCCB family.</text>
</comment>
<keyword evidence="3 13" id="KW-0808">Transferase</keyword>
<dbReference type="Gene3D" id="3.90.226.10">
    <property type="entry name" value="2-enoyl-CoA Hydratase, Chain A, domain 1"/>
    <property type="match status" value="1"/>
</dbReference>
<sequence length="279" mass="31000">MAWFKKPQYATIKGPKPLEIPPGLWTRCDGCHQLIYNKELAANLKVCPKCKYHFRLSAFEWLNLLLEEGTYKEYDARIKPADPLGFVDSKKYTDRLKEDQEKTKLLEAVVTGEGLIGPFRTCIGAMDFSFRGGSMGSVVGEKITRLIEKAIQKKNPLVIISTSGGARMQEGVLSLMQMAKTSAAIGRLNKASLPYISILTNPTTGGVAASFASLGDIIISEPQAVIGFAGARVIEQTIRQKLPLHFQKSEFLLQHGFIDMIVERRNIKETIIKILEIIS</sequence>
<dbReference type="HAMAP" id="MF_01395">
    <property type="entry name" value="AcetylCoA_CT_beta"/>
    <property type="match status" value="1"/>
</dbReference>
<evidence type="ECO:0000313" key="16">
    <source>
        <dbReference type="Proteomes" id="UP000182278"/>
    </source>
</evidence>
<comment type="cofactor">
    <cofactor evidence="13">
        <name>Zn(2+)</name>
        <dbReference type="ChEBI" id="CHEBI:29105"/>
    </cofactor>
    <text evidence="13">Binds 1 zinc ion per subunit.</text>
</comment>
<dbReference type="EMBL" id="MNUO01000047">
    <property type="protein sequence ID" value="OIN97453.1"/>
    <property type="molecule type" value="Genomic_DNA"/>
</dbReference>
<dbReference type="GO" id="GO:0005524">
    <property type="term" value="F:ATP binding"/>
    <property type="evidence" value="ECO:0007669"/>
    <property type="project" value="UniProtKB-KW"/>
</dbReference>
<feature type="binding site" evidence="13">
    <location>
        <position position="31"/>
    </location>
    <ligand>
        <name>Zn(2+)</name>
        <dbReference type="ChEBI" id="CHEBI:29105"/>
    </ligand>
</feature>
<dbReference type="GO" id="GO:0006633">
    <property type="term" value="P:fatty acid biosynthetic process"/>
    <property type="evidence" value="ECO:0007669"/>
    <property type="project" value="UniProtKB-KW"/>
</dbReference>
<dbReference type="GO" id="GO:2001295">
    <property type="term" value="P:malonyl-CoA biosynthetic process"/>
    <property type="evidence" value="ECO:0007669"/>
    <property type="project" value="UniProtKB-UniRule"/>
</dbReference>
<organism evidence="15 16">
    <name type="scientific">Candidatus Desantisbacteria bacterium CG1_02_38_46</name>
    <dbReference type="NCBI Taxonomy" id="1817893"/>
    <lineage>
        <taxon>Bacteria</taxon>
        <taxon>Candidatus Desantisiibacteriota</taxon>
    </lineage>
</organism>
<evidence type="ECO:0000256" key="12">
    <source>
        <dbReference type="ARBA" id="ARBA00025280"/>
    </source>
</evidence>
<feature type="binding site" evidence="13">
    <location>
        <position position="28"/>
    </location>
    <ligand>
        <name>Zn(2+)</name>
        <dbReference type="ChEBI" id="CHEBI:29105"/>
    </ligand>
</feature>
<evidence type="ECO:0000256" key="8">
    <source>
        <dbReference type="ARBA" id="ARBA00022833"/>
    </source>
</evidence>
<dbReference type="UniPathway" id="UPA00655">
    <property type="reaction ID" value="UER00711"/>
</dbReference>
<proteinExistence type="inferred from homology"/>
<dbReference type="Pfam" id="PF17848">
    <property type="entry name" value="Zn_ribbon_ACC"/>
    <property type="match status" value="1"/>
</dbReference>
<dbReference type="InterPro" id="IPR011762">
    <property type="entry name" value="COA_CT_N"/>
</dbReference>
<comment type="function">
    <text evidence="12 13">Component of the acetyl coenzyme A carboxylase (ACC) complex. Biotin carboxylase (BC) catalyzes the carboxylation of biotin on its carrier protein (BCCP) and then the CO(2) group is transferred by the transcarboxylase to acetyl-CoA to form malonyl-CoA.</text>
</comment>
<evidence type="ECO:0000256" key="9">
    <source>
        <dbReference type="ARBA" id="ARBA00022840"/>
    </source>
</evidence>
<comment type="pathway">
    <text evidence="13">Lipid metabolism; malonyl-CoA biosynthesis; malonyl-CoA from acetyl-CoA: step 1/1.</text>
</comment>
<evidence type="ECO:0000256" key="2">
    <source>
        <dbReference type="ARBA" id="ARBA00022516"/>
    </source>
</evidence>
<evidence type="ECO:0000256" key="13">
    <source>
        <dbReference type="HAMAP-Rule" id="MF_01395"/>
    </source>
</evidence>
<keyword evidence="4 13" id="KW-0479">Metal-binding</keyword>
<feature type="zinc finger region" description="C4-type" evidence="13">
    <location>
        <begin position="28"/>
        <end position="50"/>
    </location>
</feature>
<keyword evidence="11 13" id="KW-0275">Fatty acid biosynthesis</keyword>
<dbReference type="Pfam" id="PF01039">
    <property type="entry name" value="Carboxyl_trans"/>
    <property type="match status" value="1"/>
</dbReference>
<feature type="domain" description="CoA carboxyltransferase N-terminal" evidence="14">
    <location>
        <begin position="24"/>
        <end position="279"/>
    </location>
</feature>
<gene>
    <name evidence="13" type="primary">accD</name>
    <name evidence="15" type="ORF">AUJ66_03270</name>
</gene>
<name>A0A1J4SGN6_9BACT</name>
<dbReference type="Proteomes" id="UP000182278">
    <property type="component" value="Unassembled WGS sequence"/>
</dbReference>
<feature type="binding site" evidence="13">
    <location>
        <position position="47"/>
    </location>
    <ligand>
        <name>Zn(2+)</name>
        <dbReference type="ChEBI" id="CHEBI:29105"/>
    </ligand>
</feature>
<feature type="binding site" evidence="13">
    <location>
        <position position="50"/>
    </location>
    <ligand>
        <name>Zn(2+)</name>
        <dbReference type="ChEBI" id="CHEBI:29105"/>
    </ligand>
</feature>
<comment type="catalytic activity">
    <reaction evidence="13">
        <text>N(6)-carboxybiotinyl-L-lysyl-[protein] + acetyl-CoA = N(6)-biotinyl-L-lysyl-[protein] + malonyl-CoA</text>
        <dbReference type="Rhea" id="RHEA:54728"/>
        <dbReference type="Rhea" id="RHEA-COMP:10505"/>
        <dbReference type="Rhea" id="RHEA-COMP:10506"/>
        <dbReference type="ChEBI" id="CHEBI:57288"/>
        <dbReference type="ChEBI" id="CHEBI:57384"/>
        <dbReference type="ChEBI" id="CHEBI:83144"/>
        <dbReference type="ChEBI" id="CHEBI:83145"/>
        <dbReference type="EC" id="2.1.3.15"/>
    </reaction>
</comment>
<dbReference type="STRING" id="1817893.AUJ66_03270"/>
<evidence type="ECO:0000256" key="5">
    <source>
        <dbReference type="ARBA" id="ARBA00022741"/>
    </source>
</evidence>
<keyword evidence="8 13" id="KW-0862">Zinc</keyword>
<comment type="subunit">
    <text evidence="13">Acetyl-CoA carboxylase is a heterohexamer composed of biotin carboxyl carrier protein (AccB), biotin carboxylase (AccC) and two subunits each of ACCase subunit alpha (AccA) and ACCase subunit beta (AccD).</text>
</comment>
<dbReference type="SUPFAM" id="SSF52096">
    <property type="entry name" value="ClpP/crotonase"/>
    <property type="match status" value="1"/>
</dbReference>
<accession>A0A1J4SGN6</accession>
<protein>
    <recommendedName>
        <fullName evidence="13">Acetyl-coenzyme A carboxylase carboxyl transferase subunit beta</fullName>
        <shortName evidence="13">ACCase subunit beta</shortName>
        <shortName evidence="13">Acetyl-CoA carboxylase carboxyltransferase subunit beta</shortName>
        <ecNumber evidence="13">2.1.3.15</ecNumber>
    </recommendedName>
</protein>
<comment type="caution">
    <text evidence="15">The sequence shown here is derived from an EMBL/GenBank/DDBJ whole genome shotgun (WGS) entry which is preliminary data.</text>
</comment>
<dbReference type="InterPro" id="IPR029045">
    <property type="entry name" value="ClpP/crotonase-like_dom_sf"/>
</dbReference>
<reference evidence="15 16" key="1">
    <citation type="journal article" date="2016" name="Environ. Microbiol.">
        <title>Genomic resolution of a cold subsurface aquifer community provides metabolic insights for novel microbes adapted to high CO concentrations.</title>
        <authorList>
            <person name="Probst A.J."/>
            <person name="Castelle C.J."/>
            <person name="Singh A."/>
            <person name="Brown C.T."/>
            <person name="Anantharaman K."/>
            <person name="Sharon I."/>
            <person name="Hug L.A."/>
            <person name="Burstein D."/>
            <person name="Emerson J.B."/>
            <person name="Thomas B.C."/>
            <person name="Banfield J.F."/>
        </authorList>
    </citation>
    <scope>NUCLEOTIDE SEQUENCE [LARGE SCALE GENOMIC DNA]</scope>
    <source>
        <strain evidence="15">CG1_02_38_46</strain>
    </source>
</reference>
<keyword evidence="13" id="KW-0963">Cytoplasm</keyword>
<dbReference type="AlphaFoldDB" id="A0A1J4SGN6"/>
<evidence type="ECO:0000256" key="1">
    <source>
        <dbReference type="ARBA" id="ARBA00004496"/>
    </source>
</evidence>
<evidence type="ECO:0000313" key="15">
    <source>
        <dbReference type="EMBL" id="OIN97453.1"/>
    </source>
</evidence>
<dbReference type="PANTHER" id="PTHR42995:SF5">
    <property type="entry name" value="ACETYL-COENZYME A CARBOXYLASE CARBOXYL TRANSFERASE SUBUNIT BETA, CHLOROPLASTIC"/>
    <property type="match status" value="1"/>
</dbReference>
<dbReference type="EC" id="2.1.3.15" evidence="13"/>
<keyword evidence="7 13" id="KW-0276">Fatty acid metabolism</keyword>
<dbReference type="GO" id="GO:0009317">
    <property type="term" value="C:acetyl-CoA carboxylase complex"/>
    <property type="evidence" value="ECO:0007669"/>
    <property type="project" value="InterPro"/>
</dbReference>
<keyword evidence="6 13" id="KW-0863">Zinc-finger</keyword>
<dbReference type="InterPro" id="IPR041010">
    <property type="entry name" value="Znf-ACC"/>
</dbReference>
<dbReference type="GO" id="GO:0008270">
    <property type="term" value="F:zinc ion binding"/>
    <property type="evidence" value="ECO:0007669"/>
    <property type="project" value="UniProtKB-UniRule"/>
</dbReference>
<dbReference type="PANTHER" id="PTHR42995">
    <property type="entry name" value="ACETYL-COENZYME A CARBOXYLASE CARBOXYL TRANSFERASE SUBUNIT BETA, CHLOROPLASTIC"/>
    <property type="match status" value="1"/>
</dbReference>
<keyword evidence="9 13" id="KW-0067">ATP-binding</keyword>
<dbReference type="InterPro" id="IPR034733">
    <property type="entry name" value="AcCoA_carboxyl_beta"/>
</dbReference>
<evidence type="ECO:0000259" key="14">
    <source>
        <dbReference type="PROSITE" id="PS50980"/>
    </source>
</evidence>
<evidence type="ECO:0000256" key="10">
    <source>
        <dbReference type="ARBA" id="ARBA00023098"/>
    </source>
</evidence>
<evidence type="ECO:0000256" key="11">
    <source>
        <dbReference type="ARBA" id="ARBA00023160"/>
    </source>
</evidence>
<dbReference type="NCBIfam" id="TIGR00515">
    <property type="entry name" value="accD"/>
    <property type="match status" value="1"/>
</dbReference>
<evidence type="ECO:0000256" key="7">
    <source>
        <dbReference type="ARBA" id="ARBA00022832"/>
    </source>
</evidence>
<keyword evidence="10 13" id="KW-0443">Lipid metabolism</keyword>
<keyword evidence="5 13" id="KW-0547">Nucleotide-binding</keyword>
<dbReference type="GO" id="GO:0016743">
    <property type="term" value="F:carboxyl- or carbamoyltransferase activity"/>
    <property type="evidence" value="ECO:0007669"/>
    <property type="project" value="UniProtKB-UniRule"/>
</dbReference>
<dbReference type="PROSITE" id="PS50980">
    <property type="entry name" value="COA_CT_NTER"/>
    <property type="match status" value="1"/>
</dbReference>
<comment type="subcellular location">
    <subcellularLocation>
        <location evidence="1 13">Cytoplasm</location>
    </subcellularLocation>
</comment>
<keyword evidence="2 13" id="KW-0444">Lipid biosynthesis</keyword>
<evidence type="ECO:0000256" key="4">
    <source>
        <dbReference type="ARBA" id="ARBA00022723"/>
    </source>
</evidence>
<dbReference type="InterPro" id="IPR000438">
    <property type="entry name" value="Acetyl_CoA_COase_Trfase_b_su"/>
</dbReference>
<evidence type="ECO:0000256" key="6">
    <source>
        <dbReference type="ARBA" id="ARBA00022771"/>
    </source>
</evidence>